<dbReference type="Gene3D" id="3.30.1460.30">
    <property type="entry name" value="YgaC/TfoX-N like chaperone"/>
    <property type="match status" value="1"/>
</dbReference>
<keyword evidence="3" id="KW-1185">Reference proteome</keyword>
<gene>
    <name evidence="2" type="ORF">CRP01_34715</name>
</gene>
<dbReference type="AlphaFoldDB" id="A0A2D0N0F5"/>
<name>A0A2D0N0F5_FLAN2</name>
<organism evidence="2 3">
    <name type="scientific">Flavilitoribacter nigricans (strain ATCC 23147 / DSM 23189 / NBRC 102662 / NCIMB 1420 / SS-2)</name>
    <name type="common">Lewinella nigricans</name>
    <dbReference type="NCBI Taxonomy" id="1122177"/>
    <lineage>
        <taxon>Bacteria</taxon>
        <taxon>Pseudomonadati</taxon>
        <taxon>Bacteroidota</taxon>
        <taxon>Saprospiria</taxon>
        <taxon>Saprospirales</taxon>
        <taxon>Lewinellaceae</taxon>
        <taxon>Flavilitoribacter</taxon>
    </lineage>
</organism>
<dbReference type="PANTHER" id="PTHR36121">
    <property type="entry name" value="PROTEIN SXY"/>
    <property type="match status" value="1"/>
</dbReference>
<dbReference type="Pfam" id="PF04993">
    <property type="entry name" value="TfoX_N"/>
    <property type="match status" value="1"/>
</dbReference>
<feature type="domain" description="TfoX N-terminal" evidence="1">
    <location>
        <begin position="13"/>
        <end position="104"/>
    </location>
</feature>
<sequence length="110" mass="12504">MAFSPDYLEFVLEQLEGFGPITHKKMFGGVGFYKDGLMFGGLMNGILHFKVDDQTRPEFIRRGMEPFAHGKTPKKLPTYYQVPVEIIEDRDELTAWAEKAYAAALTGKKK</sequence>
<accession>A0A2D0N0F5</accession>
<evidence type="ECO:0000313" key="2">
    <source>
        <dbReference type="EMBL" id="PHN01947.1"/>
    </source>
</evidence>
<protein>
    <recommendedName>
        <fullName evidence="1">TfoX N-terminal domain-containing protein</fullName>
    </recommendedName>
</protein>
<reference evidence="2 3" key="1">
    <citation type="submission" date="2017-10" db="EMBL/GenBank/DDBJ databases">
        <title>The draft genome sequence of Lewinella nigricans NBRC 102662.</title>
        <authorList>
            <person name="Wang K."/>
        </authorList>
    </citation>
    <scope>NUCLEOTIDE SEQUENCE [LARGE SCALE GENOMIC DNA]</scope>
    <source>
        <strain evidence="2 3">NBRC 102662</strain>
    </source>
</reference>
<dbReference type="RefSeq" id="WP_099154681.1">
    <property type="nucleotide sequence ID" value="NZ_PDUD01000047.1"/>
</dbReference>
<proteinExistence type="predicted"/>
<dbReference type="PANTHER" id="PTHR36121:SF1">
    <property type="entry name" value="PROTEIN SXY"/>
    <property type="match status" value="1"/>
</dbReference>
<evidence type="ECO:0000259" key="1">
    <source>
        <dbReference type="Pfam" id="PF04993"/>
    </source>
</evidence>
<dbReference type="OrthoDB" id="9803291at2"/>
<dbReference type="InterPro" id="IPR007076">
    <property type="entry name" value="TfoX_N"/>
</dbReference>
<dbReference type="SUPFAM" id="SSF159894">
    <property type="entry name" value="YgaC/TfoX-N like"/>
    <property type="match status" value="1"/>
</dbReference>
<dbReference type="EMBL" id="PDUD01000047">
    <property type="protein sequence ID" value="PHN01947.1"/>
    <property type="molecule type" value="Genomic_DNA"/>
</dbReference>
<dbReference type="InterPro" id="IPR047525">
    <property type="entry name" value="TfoX-like"/>
</dbReference>
<dbReference type="Proteomes" id="UP000223913">
    <property type="component" value="Unassembled WGS sequence"/>
</dbReference>
<evidence type="ECO:0000313" key="3">
    <source>
        <dbReference type="Proteomes" id="UP000223913"/>
    </source>
</evidence>
<comment type="caution">
    <text evidence="2">The sequence shown here is derived from an EMBL/GenBank/DDBJ whole genome shotgun (WGS) entry which is preliminary data.</text>
</comment>